<name>A0AC35EY39_9BILA</name>
<accession>A0AC35EY39</accession>
<reference evidence="2" key="1">
    <citation type="submission" date="2022-11" db="UniProtKB">
        <authorList>
            <consortium name="WormBaseParasite"/>
        </authorList>
    </citation>
    <scope>IDENTIFICATION</scope>
</reference>
<evidence type="ECO:0000313" key="2">
    <source>
        <dbReference type="WBParaSite" id="PS1159_v2.g11822.t1"/>
    </source>
</evidence>
<dbReference type="Proteomes" id="UP000887580">
    <property type="component" value="Unplaced"/>
</dbReference>
<dbReference type="WBParaSite" id="PS1159_v2.g11822.t1">
    <property type="protein sequence ID" value="PS1159_v2.g11822.t1"/>
    <property type="gene ID" value="PS1159_v2.g11822"/>
</dbReference>
<organism evidence="1 2">
    <name type="scientific">Panagrolaimus sp. PS1159</name>
    <dbReference type="NCBI Taxonomy" id="55785"/>
    <lineage>
        <taxon>Eukaryota</taxon>
        <taxon>Metazoa</taxon>
        <taxon>Ecdysozoa</taxon>
        <taxon>Nematoda</taxon>
        <taxon>Chromadorea</taxon>
        <taxon>Rhabditida</taxon>
        <taxon>Tylenchina</taxon>
        <taxon>Panagrolaimomorpha</taxon>
        <taxon>Panagrolaimoidea</taxon>
        <taxon>Panagrolaimidae</taxon>
        <taxon>Panagrolaimus</taxon>
    </lineage>
</organism>
<proteinExistence type="predicted"/>
<sequence>MLRRHNSSAGHNSTAPTVVQNHINSGTGITPARRNSTVDSSGRFCALPTENGLPEVLITLCYLDQSQKAVVTIEKASNLCHDCTDKVSETYIRTSIPRNELENTSVLIQVFRNIGMLRRRQQIGFVCIGENASSPDAQDHWNQMIQGLGTSVEKWHYLRRPDHEKINGVNK</sequence>
<evidence type="ECO:0000313" key="1">
    <source>
        <dbReference type="Proteomes" id="UP000887580"/>
    </source>
</evidence>
<protein>
    <submittedName>
        <fullName evidence="2">Uncharacterized protein</fullName>
    </submittedName>
</protein>